<protein>
    <submittedName>
        <fullName evidence="1">Uncharacterized protein</fullName>
    </submittedName>
</protein>
<dbReference type="Proteomes" id="UP000664203">
    <property type="component" value="Unassembled WGS sequence"/>
</dbReference>
<dbReference type="EMBL" id="CAJPDR010000956">
    <property type="protein sequence ID" value="CAF9943276.1"/>
    <property type="molecule type" value="Genomic_DNA"/>
</dbReference>
<accession>A0A8H3PJX5</accession>
<dbReference type="OrthoDB" id="5342306at2759"/>
<proteinExistence type="predicted"/>
<keyword evidence="2" id="KW-1185">Reference proteome</keyword>
<reference evidence="1" key="1">
    <citation type="submission" date="2021-03" db="EMBL/GenBank/DDBJ databases">
        <authorList>
            <person name="Tagirdzhanova G."/>
        </authorList>
    </citation>
    <scope>NUCLEOTIDE SEQUENCE</scope>
</reference>
<sequence length="313" mass="35583">MAPNTTDPTPLGTLVKLPPELRDQIYDHVLDRSYVVFWTYYHNDCYASPDGVSPTVLADLEIRCVSNALSAEASARFFSNATTFAFLVCFHEHDRLSPPPAKTFTEKLMNVEFVVDTGAPIEGDYIRMVEEDMVFHDRNTWGEDIISMITGDGELRGRQTIYYPATMDPRCEASVDHFTGIDVERNNFFITFKDFDPNFQLFMATRFFQTLKKCIGFRNIAVGLEWWGFEALNNETIELVEKVEEVRMELEQCWGPCVVKDVLDQYTETTGEADLKLHFAFELAFQPLKFHGEKLKAGGVGATKEADCGKEVS</sequence>
<comment type="caution">
    <text evidence="1">The sequence shown here is derived from an EMBL/GenBank/DDBJ whole genome shotgun (WGS) entry which is preliminary data.</text>
</comment>
<name>A0A8H3PJX5_9LECA</name>
<gene>
    <name evidence="1" type="ORF">ALECFALPRED_010979</name>
</gene>
<dbReference type="AlphaFoldDB" id="A0A8H3PJX5"/>
<evidence type="ECO:0000313" key="1">
    <source>
        <dbReference type="EMBL" id="CAF9943276.1"/>
    </source>
</evidence>
<evidence type="ECO:0000313" key="2">
    <source>
        <dbReference type="Proteomes" id="UP000664203"/>
    </source>
</evidence>
<organism evidence="1 2">
    <name type="scientific">Alectoria fallacina</name>
    <dbReference type="NCBI Taxonomy" id="1903189"/>
    <lineage>
        <taxon>Eukaryota</taxon>
        <taxon>Fungi</taxon>
        <taxon>Dikarya</taxon>
        <taxon>Ascomycota</taxon>
        <taxon>Pezizomycotina</taxon>
        <taxon>Lecanoromycetes</taxon>
        <taxon>OSLEUM clade</taxon>
        <taxon>Lecanoromycetidae</taxon>
        <taxon>Lecanorales</taxon>
        <taxon>Lecanorineae</taxon>
        <taxon>Parmeliaceae</taxon>
        <taxon>Alectoria</taxon>
    </lineage>
</organism>